<evidence type="ECO:0008006" key="4">
    <source>
        <dbReference type="Google" id="ProtNLM"/>
    </source>
</evidence>
<name>A0AAV4BQW0_9GAST</name>
<keyword evidence="1" id="KW-1133">Transmembrane helix</keyword>
<sequence length="89" mass="9744">MGEAAVLYVDPACLMVCLLVGISVRFRRVGWREGVFQFSFPARRFQGVGGTVDSKSDVSSVGIFLWPESLRSPCCGLAVDKNQTKPLSF</sequence>
<keyword evidence="1" id="KW-0472">Membrane</keyword>
<evidence type="ECO:0000313" key="3">
    <source>
        <dbReference type="Proteomes" id="UP000735302"/>
    </source>
</evidence>
<keyword evidence="1" id="KW-0812">Transmembrane</keyword>
<evidence type="ECO:0000256" key="1">
    <source>
        <dbReference type="SAM" id="Phobius"/>
    </source>
</evidence>
<dbReference type="EMBL" id="BLXT01005191">
    <property type="protein sequence ID" value="GFO20729.1"/>
    <property type="molecule type" value="Genomic_DNA"/>
</dbReference>
<evidence type="ECO:0000313" key="2">
    <source>
        <dbReference type="EMBL" id="GFO20729.1"/>
    </source>
</evidence>
<comment type="caution">
    <text evidence="2">The sequence shown here is derived from an EMBL/GenBank/DDBJ whole genome shotgun (WGS) entry which is preliminary data.</text>
</comment>
<dbReference type="AlphaFoldDB" id="A0AAV4BQW0"/>
<keyword evidence="3" id="KW-1185">Reference proteome</keyword>
<proteinExistence type="predicted"/>
<reference evidence="2 3" key="1">
    <citation type="journal article" date="2021" name="Elife">
        <title>Chloroplast acquisition without the gene transfer in kleptoplastic sea slugs, Plakobranchus ocellatus.</title>
        <authorList>
            <person name="Maeda T."/>
            <person name="Takahashi S."/>
            <person name="Yoshida T."/>
            <person name="Shimamura S."/>
            <person name="Takaki Y."/>
            <person name="Nagai Y."/>
            <person name="Toyoda A."/>
            <person name="Suzuki Y."/>
            <person name="Arimoto A."/>
            <person name="Ishii H."/>
            <person name="Satoh N."/>
            <person name="Nishiyama T."/>
            <person name="Hasebe M."/>
            <person name="Maruyama T."/>
            <person name="Minagawa J."/>
            <person name="Obokata J."/>
            <person name="Shigenobu S."/>
        </authorList>
    </citation>
    <scope>NUCLEOTIDE SEQUENCE [LARGE SCALE GENOMIC DNA]</scope>
</reference>
<feature type="transmembrane region" description="Helical" evidence="1">
    <location>
        <begin position="6"/>
        <end position="24"/>
    </location>
</feature>
<organism evidence="2 3">
    <name type="scientific">Plakobranchus ocellatus</name>
    <dbReference type="NCBI Taxonomy" id="259542"/>
    <lineage>
        <taxon>Eukaryota</taxon>
        <taxon>Metazoa</taxon>
        <taxon>Spiralia</taxon>
        <taxon>Lophotrochozoa</taxon>
        <taxon>Mollusca</taxon>
        <taxon>Gastropoda</taxon>
        <taxon>Heterobranchia</taxon>
        <taxon>Euthyneura</taxon>
        <taxon>Panpulmonata</taxon>
        <taxon>Sacoglossa</taxon>
        <taxon>Placobranchoidea</taxon>
        <taxon>Plakobranchidae</taxon>
        <taxon>Plakobranchus</taxon>
    </lineage>
</organism>
<accession>A0AAV4BQW0</accession>
<protein>
    <recommendedName>
        <fullName evidence="4">Secreted protein</fullName>
    </recommendedName>
</protein>
<gene>
    <name evidence="2" type="ORF">PoB_004723400</name>
</gene>
<dbReference type="Proteomes" id="UP000735302">
    <property type="component" value="Unassembled WGS sequence"/>
</dbReference>